<evidence type="ECO:0000256" key="5">
    <source>
        <dbReference type="PROSITE-ProRule" id="PRU00042"/>
    </source>
</evidence>
<feature type="non-terminal residue" evidence="8">
    <location>
        <position position="1"/>
    </location>
</feature>
<dbReference type="InterPro" id="IPR036236">
    <property type="entry name" value="Znf_C2H2_sf"/>
</dbReference>
<keyword evidence="4" id="KW-0862">Zinc</keyword>
<dbReference type="InterPro" id="IPR013087">
    <property type="entry name" value="Znf_C2H2_type"/>
</dbReference>
<reference evidence="8 9" key="1">
    <citation type="journal article" date="2017" name="Gigascience">
        <title>Genome sequence of the small brown planthopper, Laodelphax striatellus.</title>
        <authorList>
            <person name="Zhu J."/>
            <person name="Jiang F."/>
            <person name="Wang X."/>
            <person name="Yang P."/>
            <person name="Bao Y."/>
            <person name="Zhao W."/>
            <person name="Wang W."/>
            <person name="Lu H."/>
            <person name="Wang Q."/>
            <person name="Cui N."/>
            <person name="Li J."/>
            <person name="Chen X."/>
            <person name="Luo L."/>
            <person name="Yu J."/>
            <person name="Kang L."/>
            <person name="Cui F."/>
        </authorList>
    </citation>
    <scope>NUCLEOTIDE SEQUENCE [LARGE SCALE GENOMIC DNA]</scope>
    <source>
        <strain evidence="8">Lst14</strain>
    </source>
</reference>
<feature type="compositionally biased region" description="Acidic residues" evidence="6">
    <location>
        <begin position="1"/>
        <end position="10"/>
    </location>
</feature>
<evidence type="ECO:0000313" key="9">
    <source>
        <dbReference type="Proteomes" id="UP000291343"/>
    </source>
</evidence>
<evidence type="ECO:0000259" key="7">
    <source>
        <dbReference type="PROSITE" id="PS50157"/>
    </source>
</evidence>
<dbReference type="Pfam" id="PF13912">
    <property type="entry name" value="zf-C2H2_6"/>
    <property type="match status" value="1"/>
</dbReference>
<dbReference type="PROSITE" id="PS00028">
    <property type="entry name" value="ZINC_FINGER_C2H2_1"/>
    <property type="match status" value="4"/>
</dbReference>
<keyword evidence="1" id="KW-0479">Metal-binding</keyword>
<protein>
    <recommendedName>
        <fullName evidence="7">C2H2-type domain-containing protein</fullName>
    </recommendedName>
</protein>
<dbReference type="PROSITE" id="PS50157">
    <property type="entry name" value="ZINC_FINGER_C2H2_2"/>
    <property type="match status" value="3"/>
</dbReference>
<dbReference type="OrthoDB" id="6077919at2759"/>
<dbReference type="EMBL" id="QKKF02006729">
    <property type="protein sequence ID" value="RZF46265.1"/>
    <property type="molecule type" value="Genomic_DNA"/>
</dbReference>
<feature type="domain" description="C2H2-type" evidence="7">
    <location>
        <begin position="165"/>
        <end position="192"/>
    </location>
</feature>
<evidence type="ECO:0000256" key="1">
    <source>
        <dbReference type="ARBA" id="ARBA00022723"/>
    </source>
</evidence>
<comment type="caution">
    <text evidence="8">The sequence shown here is derived from an EMBL/GenBank/DDBJ whole genome shotgun (WGS) entry which is preliminary data.</text>
</comment>
<dbReference type="AlphaFoldDB" id="A0A482XJL6"/>
<sequence>EEEVEIPEPEIDFKVEEGVEHESESESTAAFPFSLDFSSLGNHSDEEEVDENALTPEVNLEESEGDINPNITDETPSDGKKYCVKCKQPYRSFKAHFFRCPMKYSRLCKPCGRYFKNEIGYNIHYNKMHLQKSSEVFSCDKCPATFRLVSELNAHLRTHSNIPVFTCGQCGVRFSSEKALNTHLNTHFVGKNSNESMKLKHENPRIVPKDTNFECNICDKNFSAHSDLVEHIKIHFTRKRSYTYFGGVKLM</sequence>
<evidence type="ECO:0000256" key="2">
    <source>
        <dbReference type="ARBA" id="ARBA00022737"/>
    </source>
</evidence>
<evidence type="ECO:0000256" key="6">
    <source>
        <dbReference type="SAM" id="MobiDB-lite"/>
    </source>
</evidence>
<keyword evidence="3 5" id="KW-0863">Zinc-finger</keyword>
<dbReference type="FunFam" id="3.30.160.60:FF:000100">
    <property type="entry name" value="Zinc finger 45-like"/>
    <property type="match status" value="1"/>
</dbReference>
<keyword evidence="9" id="KW-1185">Reference proteome</keyword>
<feature type="domain" description="C2H2-type" evidence="7">
    <location>
        <begin position="137"/>
        <end position="161"/>
    </location>
</feature>
<dbReference type="PANTHER" id="PTHR24409">
    <property type="entry name" value="ZINC FINGER PROTEIN 142"/>
    <property type="match status" value="1"/>
</dbReference>
<name>A0A482XJL6_LAOST</name>
<dbReference type="SMR" id="A0A482XJL6"/>
<dbReference type="SUPFAM" id="SSF57667">
    <property type="entry name" value="beta-beta-alpha zinc fingers"/>
    <property type="match status" value="2"/>
</dbReference>
<evidence type="ECO:0000256" key="3">
    <source>
        <dbReference type="ARBA" id="ARBA00022771"/>
    </source>
</evidence>
<dbReference type="Proteomes" id="UP000291343">
    <property type="component" value="Unassembled WGS sequence"/>
</dbReference>
<dbReference type="Pfam" id="PF00096">
    <property type="entry name" value="zf-C2H2"/>
    <property type="match status" value="2"/>
</dbReference>
<evidence type="ECO:0000313" key="8">
    <source>
        <dbReference type="EMBL" id="RZF46265.1"/>
    </source>
</evidence>
<dbReference type="Gene3D" id="3.30.160.60">
    <property type="entry name" value="Classic Zinc Finger"/>
    <property type="match status" value="3"/>
</dbReference>
<dbReference type="GO" id="GO:0008270">
    <property type="term" value="F:zinc ion binding"/>
    <property type="evidence" value="ECO:0007669"/>
    <property type="project" value="UniProtKB-KW"/>
</dbReference>
<organism evidence="8 9">
    <name type="scientific">Laodelphax striatellus</name>
    <name type="common">Small brown planthopper</name>
    <name type="synonym">Delphax striatella</name>
    <dbReference type="NCBI Taxonomy" id="195883"/>
    <lineage>
        <taxon>Eukaryota</taxon>
        <taxon>Metazoa</taxon>
        <taxon>Ecdysozoa</taxon>
        <taxon>Arthropoda</taxon>
        <taxon>Hexapoda</taxon>
        <taxon>Insecta</taxon>
        <taxon>Pterygota</taxon>
        <taxon>Neoptera</taxon>
        <taxon>Paraneoptera</taxon>
        <taxon>Hemiptera</taxon>
        <taxon>Auchenorrhyncha</taxon>
        <taxon>Fulgoroidea</taxon>
        <taxon>Delphacidae</taxon>
        <taxon>Criomorphinae</taxon>
        <taxon>Laodelphax</taxon>
    </lineage>
</organism>
<accession>A0A482XJL6</accession>
<dbReference type="STRING" id="195883.A0A482XJL6"/>
<proteinExistence type="predicted"/>
<dbReference type="GO" id="GO:0000977">
    <property type="term" value="F:RNA polymerase II transcription regulatory region sequence-specific DNA binding"/>
    <property type="evidence" value="ECO:0007669"/>
    <property type="project" value="TreeGrafter"/>
</dbReference>
<keyword evidence="2" id="KW-0677">Repeat</keyword>
<dbReference type="GO" id="GO:0005634">
    <property type="term" value="C:nucleus"/>
    <property type="evidence" value="ECO:0007669"/>
    <property type="project" value="TreeGrafter"/>
</dbReference>
<feature type="region of interest" description="Disordered" evidence="6">
    <location>
        <begin position="1"/>
        <end position="31"/>
    </location>
</feature>
<dbReference type="InParanoid" id="A0A482XJL6"/>
<feature type="domain" description="C2H2-type" evidence="7">
    <location>
        <begin position="213"/>
        <end position="240"/>
    </location>
</feature>
<evidence type="ECO:0000256" key="4">
    <source>
        <dbReference type="ARBA" id="ARBA00022833"/>
    </source>
</evidence>
<dbReference type="GO" id="GO:0000981">
    <property type="term" value="F:DNA-binding transcription factor activity, RNA polymerase II-specific"/>
    <property type="evidence" value="ECO:0007669"/>
    <property type="project" value="TreeGrafter"/>
</dbReference>
<gene>
    <name evidence="8" type="ORF">LSTR_LSTR016326</name>
</gene>
<dbReference type="PANTHER" id="PTHR24409:SF295">
    <property type="entry name" value="AZ2-RELATED"/>
    <property type="match status" value="1"/>
</dbReference>
<dbReference type="SMART" id="SM00355">
    <property type="entry name" value="ZnF_C2H2"/>
    <property type="match status" value="4"/>
</dbReference>
<feature type="compositionally biased region" description="Basic and acidic residues" evidence="6">
    <location>
        <begin position="11"/>
        <end position="24"/>
    </location>
</feature>